<dbReference type="AlphaFoldDB" id="A0A5M3XRG8"/>
<gene>
    <name evidence="1" type="ORF">Aple_046590</name>
</gene>
<protein>
    <submittedName>
        <fullName evidence="1">Uncharacterized protein</fullName>
    </submittedName>
</protein>
<sequence length="107" mass="12067">MQKLGVTLGDPTRDGPHSTLLPTSQILFDRDDDLAVQTVAILIGRYTQPRMDLIRQPKSKFHAAMVPNNGTSERSHQDHMFEQPRNPSVINASVRLTEMFIQAANKR</sequence>
<dbReference type="Proteomes" id="UP000377595">
    <property type="component" value="Unassembled WGS sequence"/>
</dbReference>
<accession>A0A5M3XRG8</accession>
<reference evidence="1 2" key="1">
    <citation type="submission" date="2019-10" db="EMBL/GenBank/DDBJ databases">
        <title>Whole genome shotgun sequence of Acrocarpospora pleiomorpha NBRC 16267.</title>
        <authorList>
            <person name="Ichikawa N."/>
            <person name="Kimura A."/>
            <person name="Kitahashi Y."/>
            <person name="Komaki H."/>
            <person name="Oguchi A."/>
        </authorList>
    </citation>
    <scope>NUCLEOTIDE SEQUENCE [LARGE SCALE GENOMIC DNA]</scope>
    <source>
        <strain evidence="1 2">NBRC 16267</strain>
    </source>
</reference>
<comment type="caution">
    <text evidence="1">The sequence shown here is derived from an EMBL/GenBank/DDBJ whole genome shotgun (WGS) entry which is preliminary data.</text>
</comment>
<evidence type="ECO:0000313" key="2">
    <source>
        <dbReference type="Proteomes" id="UP000377595"/>
    </source>
</evidence>
<dbReference type="EMBL" id="BLAF01000026">
    <property type="protein sequence ID" value="GES21763.1"/>
    <property type="molecule type" value="Genomic_DNA"/>
</dbReference>
<proteinExistence type="predicted"/>
<organism evidence="1 2">
    <name type="scientific">Acrocarpospora pleiomorpha</name>
    <dbReference type="NCBI Taxonomy" id="90975"/>
    <lineage>
        <taxon>Bacteria</taxon>
        <taxon>Bacillati</taxon>
        <taxon>Actinomycetota</taxon>
        <taxon>Actinomycetes</taxon>
        <taxon>Streptosporangiales</taxon>
        <taxon>Streptosporangiaceae</taxon>
        <taxon>Acrocarpospora</taxon>
    </lineage>
</organism>
<name>A0A5M3XRG8_9ACTN</name>
<keyword evidence="2" id="KW-1185">Reference proteome</keyword>
<evidence type="ECO:0000313" key="1">
    <source>
        <dbReference type="EMBL" id="GES21763.1"/>
    </source>
</evidence>